<accession>A0A9D4VTN6</accession>
<name>A0A9D4VTN6_PEA</name>
<gene>
    <name evidence="3" type="ORF">KIW84_074944</name>
</gene>
<dbReference type="Proteomes" id="UP001058974">
    <property type="component" value="Chromosome 7"/>
</dbReference>
<proteinExistence type="predicted"/>
<keyword evidence="1" id="KW-0472">Membrane</keyword>
<keyword evidence="1" id="KW-1133">Transmembrane helix</keyword>
<feature type="transmembrane region" description="Helical" evidence="1">
    <location>
        <begin position="27"/>
        <end position="51"/>
    </location>
</feature>
<organism evidence="3 4">
    <name type="scientific">Pisum sativum</name>
    <name type="common">Garden pea</name>
    <name type="synonym">Lathyrus oleraceus</name>
    <dbReference type="NCBI Taxonomy" id="3888"/>
    <lineage>
        <taxon>Eukaryota</taxon>
        <taxon>Viridiplantae</taxon>
        <taxon>Streptophyta</taxon>
        <taxon>Embryophyta</taxon>
        <taxon>Tracheophyta</taxon>
        <taxon>Spermatophyta</taxon>
        <taxon>Magnoliopsida</taxon>
        <taxon>eudicotyledons</taxon>
        <taxon>Gunneridae</taxon>
        <taxon>Pentapetalae</taxon>
        <taxon>rosids</taxon>
        <taxon>fabids</taxon>
        <taxon>Fabales</taxon>
        <taxon>Fabaceae</taxon>
        <taxon>Papilionoideae</taxon>
        <taxon>50 kb inversion clade</taxon>
        <taxon>NPAAA clade</taxon>
        <taxon>Hologalegina</taxon>
        <taxon>IRL clade</taxon>
        <taxon>Fabeae</taxon>
        <taxon>Lathyrus</taxon>
    </lineage>
</organism>
<sequence>MTGKANLHLLVYPPSLACSLPSQNGKLVVIVTFHVLQNSVVVVVLRSTLVAAVFRKMQKLSKERLQRTDKRISLTIEIVAAIIVIVQKGGPYLAIYLWAFMFGLSLVMLTILIAPLFNKFTPLPDGPLREKIEKLASSLKFPLKKLFVADVSTRSSHSNALRMDSSRTRGLCFMAHQFNSAKTMRKLLLLLPMSLDTGSLTIPCSPSLPCRFLHSCNLEDTQ</sequence>
<evidence type="ECO:0000259" key="2">
    <source>
        <dbReference type="Pfam" id="PF16491"/>
    </source>
</evidence>
<keyword evidence="1" id="KW-0812">Transmembrane</keyword>
<evidence type="ECO:0000313" key="3">
    <source>
        <dbReference type="EMBL" id="KAI5389471.1"/>
    </source>
</evidence>
<evidence type="ECO:0000313" key="4">
    <source>
        <dbReference type="Proteomes" id="UP001058974"/>
    </source>
</evidence>
<reference evidence="3 4" key="1">
    <citation type="journal article" date="2022" name="Nat. Genet.">
        <title>Improved pea reference genome and pan-genome highlight genomic features and evolutionary characteristics.</title>
        <authorList>
            <person name="Yang T."/>
            <person name="Liu R."/>
            <person name="Luo Y."/>
            <person name="Hu S."/>
            <person name="Wang D."/>
            <person name="Wang C."/>
            <person name="Pandey M.K."/>
            <person name="Ge S."/>
            <person name="Xu Q."/>
            <person name="Li N."/>
            <person name="Li G."/>
            <person name="Huang Y."/>
            <person name="Saxena R.K."/>
            <person name="Ji Y."/>
            <person name="Li M."/>
            <person name="Yan X."/>
            <person name="He Y."/>
            <person name="Liu Y."/>
            <person name="Wang X."/>
            <person name="Xiang C."/>
            <person name="Varshney R.K."/>
            <person name="Ding H."/>
            <person name="Gao S."/>
            <person name="Zong X."/>
        </authorList>
    </citation>
    <scope>NUCLEOTIDE SEQUENCE [LARGE SCALE GENOMIC DNA]</scope>
    <source>
        <strain evidence="3 4">cv. Zhongwan 6</strain>
    </source>
</reference>
<feature type="domain" description="CAAX prenyl protease 1 N-terminal" evidence="2">
    <location>
        <begin position="74"/>
        <end position="119"/>
    </location>
</feature>
<keyword evidence="4" id="KW-1185">Reference proteome</keyword>
<dbReference type="PANTHER" id="PTHR10120">
    <property type="entry name" value="CAAX PRENYL PROTEASE 1"/>
    <property type="match status" value="1"/>
</dbReference>
<dbReference type="Gramene" id="Psat07G0494400-T1">
    <property type="protein sequence ID" value="KAI5389471.1"/>
    <property type="gene ID" value="KIW84_074944"/>
</dbReference>
<evidence type="ECO:0000256" key="1">
    <source>
        <dbReference type="SAM" id="Phobius"/>
    </source>
</evidence>
<dbReference type="Pfam" id="PF16491">
    <property type="entry name" value="Peptidase_M48_N"/>
    <property type="match status" value="1"/>
</dbReference>
<dbReference type="InterPro" id="IPR032456">
    <property type="entry name" value="Peptidase_M48_N"/>
</dbReference>
<dbReference type="EMBL" id="JAMSHJ010000007">
    <property type="protein sequence ID" value="KAI5389471.1"/>
    <property type="molecule type" value="Genomic_DNA"/>
</dbReference>
<comment type="caution">
    <text evidence="3">The sequence shown here is derived from an EMBL/GenBank/DDBJ whole genome shotgun (WGS) entry which is preliminary data.</text>
</comment>
<protein>
    <recommendedName>
        <fullName evidence="2">CAAX prenyl protease 1 N-terminal domain-containing protein</fullName>
    </recommendedName>
</protein>
<dbReference type="Gene3D" id="3.30.2010.10">
    <property type="entry name" value="Metalloproteases ('zincins'), catalytic domain"/>
    <property type="match status" value="1"/>
</dbReference>
<feature type="transmembrane region" description="Helical" evidence="1">
    <location>
        <begin position="95"/>
        <end position="117"/>
    </location>
</feature>
<dbReference type="AlphaFoldDB" id="A0A9D4VTN6"/>